<reference evidence="2 3" key="1">
    <citation type="submission" date="2019-10" db="EMBL/GenBank/DDBJ databases">
        <title>Nocardia macrotermitis sp. nov. and Nocardia aurantia sp. nov., isolated from the gut of fungus growing-termite Macrotermes natalensis.</title>
        <authorList>
            <person name="Benndorf R."/>
            <person name="Schwitalla J."/>
            <person name="Martin K."/>
            <person name="De Beer W."/>
            <person name="Kaster A.-K."/>
            <person name="Vollmers J."/>
            <person name="Poulsen M."/>
            <person name="Beemelmanns C."/>
        </authorList>
    </citation>
    <scope>NUCLEOTIDE SEQUENCE [LARGE SCALE GENOMIC DNA]</scope>
    <source>
        <strain evidence="2 3">RB56</strain>
    </source>
</reference>
<sequence>MSETVTTTPARTYIDKQHPAAYHAQLEVAEAVRQATEAAGLDRRLVELLNIRVSQLNRCAFCLDLHTREALRHGETAQRLATLPAWRDTLLFDDRERAALTLAESLTVLPDDHTQDRDYAEAAAQLTPEQLSAVGWVVIAMNAFNRISIVSRHPVRPRHPDTP</sequence>
<feature type="domain" description="Carboxymuconolactone decarboxylase-like" evidence="1">
    <location>
        <begin position="19"/>
        <end position="104"/>
    </location>
</feature>
<comment type="caution">
    <text evidence="2">The sequence shown here is derived from an EMBL/GenBank/DDBJ whole genome shotgun (WGS) entry which is preliminary data.</text>
</comment>
<gene>
    <name evidence="2" type="ORF">NRB56_08510</name>
</gene>
<evidence type="ECO:0000313" key="3">
    <source>
        <dbReference type="Proteomes" id="UP000431401"/>
    </source>
</evidence>
<dbReference type="OrthoDB" id="9801997at2"/>
<accession>A0A7K0DHL2</accession>
<dbReference type="AlphaFoldDB" id="A0A7K0DHL2"/>
<dbReference type="EMBL" id="WEGI01000002">
    <property type="protein sequence ID" value="MQY25295.1"/>
    <property type="molecule type" value="Genomic_DNA"/>
</dbReference>
<dbReference type="RefSeq" id="WP_153339187.1">
    <property type="nucleotide sequence ID" value="NZ_WEGI01000002.1"/>
</dbReference>
<dbReference type="Gene3D" id="1.20.1290.10">
    <property type="entry name" value="AhpD-like"/>
    <property type="match status" value="1"/>
</dbReference>
<dbReference type="InterPro" id="IPR029032">
    <property type="entry name" value="AhpD-like"/>
</dbReference>
<dbReference type="InterPro" id="IPR004675">
    <property type="entry name" value="AhpD_core"/>
</dbReference>
<dbReference type="GO" id="GO:0051920">
    <property type="term" value="F:peroxiredoxin activity"/>
    <property type="evidence" value="ECO:0007669"/>
    <property type="project" value="InterPro"/>
</dbReference>
<dbReference type="InterPro" id="IPR003779">
    <property type="entry name" value="CMD-like"/>
</dbReference>
<evidence type="ECO:0000313" key="2">
    <source>
        <dbReference type="EMBL" id="MQY25295.1"/>
    </source>
</evidence>
<organism evidence="2 3">
    <name type="scientific">Nocardia aurantia</name>
    <dbReference type="NCBI Taxonomy" id="2585199"/>
    <lineage>
        <taxon>Bacteria</taxon>
        <taxon>Bacillati</taxon>
        <taxon>Actinomycetota</taxon>
        <taxon>Actinomycetes</taxon>
        <taxon>Mycobacteriales</taxon>
        <taxon>Nocardiaceae</taxon>
        <taxon>Nocardia</taxon>
    </lineage>
</organism>
<dbReference type="NCBIfam" id="TIGR00778">
    <property type="entry name" value="ahpD_dom"/>
    <property type="match status" value="1"/>
</dbReference>
<dbReference type="Pfam" id="PF02627">
    <property type="entry name" value="CMD"/>
    <property type="match status" value="1"/>
</dbReference>
<dbReference type="PANTHER" id="PTHR35446:SF2">
    <property type="entry name" value="CARBOXYMUCONOLACTONE DECARBOXYLASE-LIKE DOMAIN-CONTAINING PROTEIN"/>
    <property type="match status" value="1"/>
</dbReference>
<evidence type="ECO:0000259" key="1">
    <source>
        <dbReference type="Pfam" id="PF02627"/>
    </source>
</evidence>
<keyword evidence="3" id="KW-1185">Reference proteome</keyword>
<protein>
    <recommendedName>
        <fullName evidence="1">Carboxymuconolactone decarboxylase-like domain-containing protein</fullName>
    </recommendedName>
</protein>
<dbReference type="SUPFAM" id="SSF69118">
    <property type="entry name" value="AhpD-like"/>
    <property type="match status" value="1"/>
</dbReference>
<dbReference type="Proteomes" id="UP000431401">
    <property type="component" value="Unassembled WGS sequence"/>
</dbReference>
<proteinExistence type="predicted"/>
<name>A0A7K0DHL2_9NOCA</name>
<dbReference type="PANTHER" id="PTHR35446">
    <property type="entry name" value="SI:CH211-175M2.5"/>
    <property type="match status" value="1"/>
</dbReference>